<evidence type="ECO:0000256" key="5">
    <source>
        <dbReference type="ARBA" id="ARBA00022917"/>
    </source>
</evidence>
<evidence type="ECO:0000256" key="9">
    <source>
        <dbReference type="HAMAP-Rule" id="MF_00255"/>
    </source>
</evidence>
<comment type="catalytic activity">
    <reaction evidence="7 9">
        <text>tRNA(Gly) + glycine + ATP = glycyl-tRNA(Gly) + AMP + diphosphate</text>
        <dbReference type="Rhea" id="RHEA:16013"/>
        <dbReference type="Rhea" id="RHEA-COMP:9664"/>
        <dbReference type="Rhea" id="RHEA-COMP:9683"/>
        <dbReference type="ChEBI" id="CHEBI:30616"/>
        <dbReference type="ChEBI" id="CHEBI:33019"/>
        <dbReference type="ChEBI" id="CHEBI:57305"/>
        <dbReference type="ChEBI" id="CHEBI:78442"/>
        <dbReference type="ChEBI" id="CHEBI:78522"/>
        <dbReference type="ChEBI" id="CHEBI:456215"/>
        <dbReference type="EC" id="6.1.1.14"/>
    </reaction>
</comment>
<dbReference type="OrthoDB" id="9775440at2"/>
<dbReference type="NCBIfam" id="NF006827">
    <property type="entry name" value="PRK09348.1"/>
    <property type="match status" value="1"/>
</dbReference>
<evidence type="ECO:0000256" key="1">
    <source>
        <dbReference type="ARBA" id="ARBA00008226"/>
    </source>
</evidence>
<dbReference type="PANTHER" id="PTHR30075:SF2">
    <property type="entry name" value="GLYCINE--TRNA LIGASE, CHLOROPLASTIC_MITOCHONDRIAL 2"/>
    <property type="match status" value="1"/>
</dbReference>
<dbReference type="Pfam" id="PF02092">
    <property type="entry name" value="tRNA_synt_2f"/>
    <property type="match status" value="1"/>
</dbReference>
<gene>
    <name evidence="8" type="primary">glyQ</name>
    <name evidence="9" type="synonym">glyS</name>
    <name evidence="11" type="ORF">LARV_00006</name>
</gene>
<dbReference type="RefSeq" id="WP_075071718.1">
    <property type="nucleotide sequence ID" value="NZ_DF967972.1"/>
</dbReference>
<keyword evidence="2 9" id="KW-0436">Ligase</keyword>
<dbReference type="STRING" id="360412.LARV_00006"/>
<evidence type="ECO:0000256" key="6">
    <source>
        <dbReference type="ARBA" id="ARBA00023146"/>
    </source>
</evidence>
<dbReference type="SUPFAM" id="SSF55681">
    <property type="entry name" value="Class II aaRS and biotin synthetases"/>
    <property type="match status" value="1"/>
</dbReference>
<dbReference type="AlphaFoldDB" id="A0A0S7BCX4"/>
<feature type="region of interest" description="Disordered" evidence="10">
    <location>
        <begin position="386"/>
        <end position="405"/>
    </location>
</feature>
<dbReference type="FunFam" id="3.30.930.10:FF:000006">
    <property type="entry name" value="Glycine--tRNA ligase alpha subunit"/>
    <property type="match status" value="1"/>
</dbReference>
<evidence type="ECO:0000256" key="4">
    <source>
        <dbReference type="ARBA" id="ARBA00022840"/>
    </source>
</evidence>
<dbReference type="GO" id="GO:0006426">
    <property type="term" value="P:glycyl-tRNA aminoacylation"/>
    <property type="evidence" value="ECO:0007669"/>
    <property type="project" value="UniProtKB-UniRule"/>
</dbReference>
<comment type="subcellular location">
    <subcellularLocation>
        <location evidence="9">Cytoplasm</location>
    </subcellularLocation>
</comment>
<keyword evidence="5 9" id="KW-0648">Protein biosynthesis</keyword>
<dbReference type="EMBL" id="DF967972">
    <property type="protein sequence ID" value="GAP12275.1"/>
    <property type="molecule type" value="Genomic_DNA"/>
</dbReference>
<comment type="subunit">
    <text evidence="9">Tetramer of two alpha and two beta subunits.</text>
</comment>
<dbReference type="Gene3D" id="3.30.930.10">
    <property type="entry name" value="Bira Bifunctional Protein, Domain 2"/>
    <property type="match status" value="1"/>
</dbReference>
<dbReference type="InterPro" id="IPR006194">
    <property type="entry name" value="Gly-tRNA-synth_heterodimer"/>
</dbReference>
<evidence type="ECO:0000256" key="2">
    <source>
        <dbReference type="ARBA" id="ARBA00022598"/>
    </source>
</evidence>
<keyword evidence="3 9" id="KW-0547">Nucleotide-binding</keyword>
<organism evidence="11">
    <name type="scientific">Longilinea arvoryzae</name>
    <dbReference type="NCBI Taxonomy" id="360412"/>
    <lineage>
        <taxon>Bacteria</taxon>
        <taxon>Bacillati</taxon>
        <taxon>Chloroflexota</taxon>
        <taxon>Anaerolineae</taxon>
        <taxon>Anaerolineales</taxon>
        <taxon>Anaerolineaceae</taxon>
        <taxon>Longilinea</taxon>
    </lineage>
</organism>
<dbReference type="Gene3D" id="1.20.58.180">
    <property type="entry name" value="Class II aaRS and biotin synthetases, domain 2"/>
    <property type="match status" value="1"/>
</dbReference>
<keyword evidence="12" id="KW-1185">Reference proteome</keyword>
<dbReference type="CDD" id="cd00733">
    <property type="entry name" value="GlyRS_alpha_core"/>
    <property type="match status" value="1"/>
</dbReference>
<dbReference type="PANTHER" id="PTHR30075">
    <property type="entry name" value="GLYCYL-TRNA SYNTHETASE"/>
    <property type="match status" value="1"/>
</dbReference>
<evidence type="ECO:0000256" key="7">
    <source>
        <dbReference type="ARBA" id="ARBA00047937"/>
    </source>
</evidence>
<dbReference type="Proteomes" id="UP000055060">
    <property type="component" value="Unassembled WGS sequence"/>
</dbReference>
<dbReference type="EC" id="6.1.1.14" evidence="9"/>
<dbReference type="PRINTS" id="PR01044">
    <property type="entry name" value="TRNASYNTHGA"/>
</dbReference>
<reference evidence="11" key="1">
    <citation type="submission" date="2015-07" db="EMBL/GenBank/DDBJ databases">
        <title>Draft Genome Sequences of Anaerolinea thermolimosa IMO-1, Bellilinea caldifistulae GOMI-1, Leptolinea tardivitalis YMTK-2, Levilinea saccharolytica KIBI-1,Longilinea arvoryzae KOME-1, Previously Described as Members of the Anaerolineaceae (Chloroflexi).</title>
        <authorList>
            <person name="Sekiguchi Y."/>
            <person name="Ohashi A."/>
            <person name="Matsuura N."/>
            <person name="Tourlousse M.D."/>
        </authorList>
    </citation>
    <scope>NUCLEOTIDE SEQUENCE [LARGE SCALE GENOMIC DNA]</scope>
    <source>
        <strain evidence="11">KOME-1</strain>
    </source>
</reference>
<dbReference type="InterPro" id="IPR015944">
    <property type="entry name" value="Gly-tRNA-synth_bsu"/>
</dbReference>
<dbReference type="InterPro" id="IPR002310">
    <property type="entry name" value="Gly-tRNA_ligase_asu"/>
</dbReference>
<comment type="similarity">
    <text evidence="1 9">Belongs to the class-II aminoacyl-tRNA synthetase family.</text>
</comment>
<dbReference type="PROSITE" id="PS50861">
    <property type="entry name" value="AA_TRNA_LIGASE_II_GLYAB"/>
    <property type="match status" value="2"/>
</dbReference>
<keyword evidence="6 9" id="KW-0030">Aminoacyl-tRNA synthetase</keyword>
<evidence type="ECO:0000256" key="10">
    <source>
        <dbReference type="SAM" id="MobiDB-lite"/>
    </source>
</evidence>
<evidence type="ECO:0000313" key="12">
    <source>
        <dbReference type="Proteomes" id="UP000055060"/>
    </source>
</evidence>
<dbReference type="GO" id="GO:0004820">
    <property type="term" value="F:glycine-tRNA ligase activity"/>
    <property type="evidence" value="ECO:0007669"/>
    <property type="project" value="UniProtKB-UniRule"/>
</dbReference>
<dbReference type="SUPFAM" id="SSF109604">
    <property type="entry name" value="HD-domain/PDEase-like"/>
    <property type="match status" value="1"/>
</dbReference>
<dbReference type="NCBIfam" id="TIGR00211">
    <property type="entry name" value="glyS"/>
    <property type="match status" value="1"/>
</dbReference>
<accession>A0A0S7BCX4</accession>
<evidence type="ECO:0000313" key="11">
    <source>
        <dbReference type="EMBL" id="GAP12275.1"/>
    </source>
</evidence>
<evidence type="ECO:0000256" key="8">
    <source>
        <dbReference type="HAMAP-Rule" id="MF_00254"/>
    </source>
</evidence>
<keyword evidence="9" id="KW-0963">Cytoplasm</keyword>
<dbReference type="GO" id="GO:0005829">
    <property type="term" value="C:cytosol"/>
    <property type="evidence" value="ECO:0007669"/>
    <property type="project" value="TreeGrafter"/>
</dbReference>
<dbReference type="HAMAP" id="MF_00255">
    <property type="entry name" value="Gly_tRNA_synth_beta"/>
    <property type="match status" value="1"/>
</dbReference>
<proteinExistence type="inferred from homology"/>
<dbReference type="HAMAP" id="MF_00254">
    <property type="entry name" value="Gly_tRNA_synth_alpha"/>
    <property type="match status" value="1"/>
</dbReference>
<dbReference type="InterPro" id="IPR045864">
    <property type="entry name" value="aa-tRNA-synth_II/BPL/LPL"/>
</dbReference>
<keyword evidence="4 9" id="KW-0067">ATP-binding</keyword>
<protein>
    <recommendedName>
        <fullName evidence="8 9">Multifunctional fusion protein</fullName>
    </recommendedName>
    <domain>
        <recommendedName>
            <fullName evidence="9">Glycine--tRNA ligase beta subunit</fullName>
            <ecNumber evidence="9">6.1.1.14</ecNumber>
        </recommendedName>
        <alternativeName>
            <fullName evidence="9">Glycyl-tRNA synthetase beta subunit</fullName>
            <shortName evidence="9">GlyRS</shortName>
        </alternativeName>
    </domain>
    <domain>
        <recommendedName>
            <fullName evidence="8">Glycine--tRNA ligase alpha subunit</fullName>
        </recommendedName>
        <alternativeName>
            <fullName evidence="8">Glycyl-tRNA synthetase alpha subunit</fullName>
        </alternativeName>
    </domain>
</protein>
<dbReference type="Pfam" id="PF02091">
    <property type="entry name" value="tRNA-synt_2e"/>
    <property type="match status" value="1"/>
</dbReference>
<name>A0A0S7BCX4_9CHLR</name>
<dbReference type="GO" id="GO:0005524">
    <property type="term" value="F:ATP binding"/>
    <property type="evidence" value="ECO:0007669"/>
    <property type="project" value="UniProtKB-UniRule"/>
</dbReference>
<sequence length="1000" mass="110739">MNQALDFQSIILTLQRFWSDQGCLIWQPYYTQVGAGTMNPATYLRVLGPEPWKVAYVEPSVRPDDGRYGENPNRLQMHTQFQVILKPDPGNPQEIYLKSLEALGIDPRQHDIRFVEDNWESPALGAWGLGWEVWLDGQEITQFTYFQQAGGMPLTPNSVEITYGLERIAMAMQRVHHFKDIRWSPERSYGDVHLRGEFEHSKYYFEVADVDRLRQMYKLFEAEAEAALDQGLVLPAHDYVLKCSHTFNVLDTRGAIGVTERQALFGRMRDLARRTAEAYVAQRQEMEFPWLNGSPADKAKAAEPTLPLIPRPTEASDFLLEIGVEELPCADLESAVAQLRERVPALLADLRLEYAKVQIYGTPRRLVAVVEKLAARQPDRTLVIKGPPADRAFDAQGKPTKAGEGFARGKGLRVEDLEVREIDGGRYAAAVVHEPGRGAGEVLAEALPGLVAAIKFDKPMRWNASGVYFSRPIRWLLAELGGEVAPFEYAGLISGNVTRGLRFYPPETIPVRGAQEYFQALGKQGILLDPDERKTAIQVQVQRLIAQAGGDPERMDVDLLDEVNNLVEAPTGLLGSFDKDHLKLPPEVLVSVMKKHQRYFPVFQANGKLMPYFIAVRNGDGQYIDVVTDGNEQVIRARFADAAFFIREDLQHKLEDFRAKLSTLIFQIKLGSMLDKSERIETLVKNVAPALKLTPDETKTALRAAHLCKADLATHMVVEMTALQGIMGSHYALSSGENEAVAKAIYEHYLPHFSGDALPASKPGLLVGLADRIDSLVGLFAAGMAPTGTKDPFALRRAAQGLAQALIGWNLDFDLRSTLEAAAAKMPLAVTPEVLAQVQEFIGGRMQSALLDQGYRYDIVAAVLGAQVSNPAAVSRGVKALTAWVARPDWNTILPAYSRCVRITRDQKEQYVVNPAALVEKAEKDLYAALTAAEGQSRTPGSVEDFFAVLLPLIPVINRFFDEVLVMAEDATARANRLGMLQRIAGLANGVADFAKLEGF</sequence>
<evidence type="ECO:0000256" key="3">
    <source>
        <dbReference type="ARBA" id="ARBA00022741"/>
    </source>
</evidence>
<dbReference type="NCBIfam" id="TIGR00388">
    <property type="entry name" value="glyQ"/>
    <property type="match status" value="1"/>
</dbReference>